<dbReference type="GO" id="GO:0006355">
    <property type="term" value="P:regulation of DNA-templated transcription"/>
    <property type="evidence" value="ECO:0007669"/>
    <property type="project" value="InterPro"/>
</dbReference>
<organism evidence="4 5">
    <name type="scientific">Zavarzinia aquatilis</name>
    <dbReference type="NCBI Taxonomy" id="2211142"/>
    <lineage>
        <taxon>Bacteria</taxon>
        <taxon>Pseudomonadati</taxon>
        <taxon>Pseudomonadota</taxon>
        <taxon>Alphaproteobacteria</taxon>
        <taxon>Rhodospirillales</taxon>
        <taxon>Zavarziniaceae</taxon>
        <taxon>Zavarzinia</taxon>
    </lineage>
</organism>
<keyword evidence="5" id="KW-1185">Reference proteome</keyword>
<evidence type="ECO:0000313" key="5">
    <source>
        <dbReference type="Proteomes" id="UP000245461"/>
    </source>
</evidence>
<sequence length="95" mass="10547">MRSTQQYSITLPLDMAEAVERKVSNGGYASVSEVLREGVRALLERDAALEKWLREDVAQAVADYRANPEDVIPVGDVMKRIRARAASRKEESGKA</sequence>
<dbReference type="RefSeq" id="WP_109906744.1">
    <property type="nucleotide sequence ID" value="NZ_QGLE01000007.1"/>
</dbReference>
<dbReference type="Gene3D" id="6.10.10.120">
    <property type="entry name" value="Antitoxin ParD1-like"/>
    <property type="match status" value="1"/>
</dbReference>
<dbReference type="SUPFAM" id="SSF47598">
    <property type="entry name" value="Ribbon-helix-helix"/>
    <property type="match status" value="1"/>
</dbReference>
<dbReference type="InterPro" id="IPR022789">
    <property type="entry name" value="ParD"/>
</dbReference>
<dbReference type="EMBL" id="QGLE01000007">
    <property type="protein sequence ID" value="PWR21502.1"/>
    <property type="molecule type" value="Genomic_DNA"/>
</dbReference>
<evidence type="ECO:0000256" key="1">
    <source>
        <dbReference type="ARBA" id="ARBA00008580"/>
    </source>
</evidence>
<dbReference type="Pfam" id="PF01402">
    <property type="entry name" value="RHH_1"/>
    <property type="match status" value="1"/>
</dbReference>
<dbReference type="OrthoDB" id="514770at2"/>
<dbReference type="AlphaFoldDB" id="A0A317E4K4"/>
<keyword evidence="2" id="KW-1277">Toxin-antitoxin system</keyword>
<comment type="similarity">
    <text evidence="1">Belongs to the ParD antitoxin family.</text>
</comment>
<proteinExistence type="inferred from homology"/>
<comment type="caution">
    <text evidence="4">The sequence shown here is derived from an EMBL/GenBank/DDBJ whole genome shotgun (WGS) entry which is preliminary data.</text>
</comment>
<gene>
    <name evidence="4" type="ORF">DKG74_13830</name>
</gene>
<accession>A0A317E4K4</accession>
<dbReference type="InterPro" id="IPR002145">
    <property type="entry name" value="CopG"/>
</dbReference>
<evidence type="ECO:0000256" key="2">
    <source>
        <dbReference type="ARBA" id="ARBA00022649"/>
    </source>
</evidence>
<evidence type="ECO:0000313" key="4">
    <source>
        <dbReference type="EMBL" id="PWR21502.1"/>
    </source>
</evidence>
<dbReference type="CDD" id="cd22231">
    <property type="entry name" value="RHH_NikR_HicB-like"/>
    <property type="match status" value="1"/>
</dbReference>
<dbReference type="InterPro" id="IPR010985">
    <property type="entry name" value="Ribbon_hlx_hlx"/>
</dbReference>
<dbReference type="PANTHER" id="PTHR36582">
    <property type="entry name" value="ANTITOXIN PARD"/>
    <property type="match status" value="1"/>
</dbReference>
<protein>
    <submittedName>
        <fullName evidence="4">Type II toxin-antitoxin system ParD family antitoxin</fullName>
    </submittedName>
</protein>
<reference evidence="4 5" key="1">
    <citation type="submission" date="2018-05" db="EMBL/GenBank/DDBJ databases">
        <title>Zavarzinia sp. HR-AS.</title>
        <authorList>
            <person name="Lee Y."/>
            <person name="Jeon C.O."/>
        </authorList>
    </citation>
    <scope>NUCLEOTIDE SEQUENCE [LARGE SCALE GENOMIC DNA]</scope>
    <source>
        <strain evidence="4 5">HR-AS</strain>
    </source>
</reference>
<feature type="domain" description="Ribbon-helix-helix protein CopG" evidence="3">
    <location>
        <begin position="8"/>
        <end position="45"/>
    </location>
</feature>
<dbReference type="Proteomes" id="UP000245461">
    <property type="component" value="Unassembled WGS sequence"/>
</dbReference>
<dbReference type="PANTHER" id="PTHR36582:SF2">
    <property type="entry name" value="ANTITOXIN PARD"/>
    <property type="match status" value="1"/>
</dbReference>
<dbReference type="InterPro" id="IPR038296">
    <property type="entry name" value="ParD_sf"/>
</dbReference>
<evidence type="ECO:0000259" key="3">
    <source>
        <dbReference type="Pfam" id="PF01402"/>
    </source>
</evidence>
<name>A0A317E4K4_9PROT</name>